<name>I1D075_9PSEU</name>
<reference evidence="3" key="2">
    <citation type="submission" date="2012-01" db="EMBL/GenBank/DDBJ databases">
        <title>Noncontiguous Finished sequence of chromosome of Saccharomonospora glauca K62.</title>
        <authorList>
            <consortium name="US DOE Joint Genome Institute"/>
            <person name="Lucas S."/>
            <person name="Han J."/>
            <person name="Lapidus A."/>
            <person name="Cheng J.-F."/>
            <person name="Goodwin L."/>
            <person name="Pitluck S."/>
            <person name="Peters L."/>
            <person name="Mikhailova N."/>
            <person name="Held B."/>
            <person name="Detter J.C."/>
            <person name="Han C."/>
            <person name="Tapia R."/>
            <person name="Land M."/>
            <person name="Hauser L."/>
            <person name="Kyrpides N."/>
            <person name="Ivanova N."/>
            <person name="Pagani I."/>
            <person name="Brambilla E.-M."/>
            <person name="Klenk H.-P."/>
            <person name="Woyke T."/>
        </authorList>
    </citation>
    <scope>NUCLEOTIDE SEQUENCE [LARGE SCALE GENOMIC DNA]</scope>
    <source>
        <strain evidence="3">K62</strain>
    </source>
</reference>
<evidence type="ECO:0000313" key="2">
    <source>
        <dbReference type="EMBL" id="EIE98349.1"/>
    </source>
</evidence>
<keyword evidence="3" id="KW-1185">Reference proteome</keyword>
<dbReference type="Pfam" id="PF05762">
    <property type="entry name" value="VWA_CoxE"/>
    <property type="match status" value="1"/>
</dbReference>
<dbReference type="SUPFAM" id="SSF53300">
    <property type="entry name" value="vWA-like"/>
    <property type="match status" value="1"/>
</dbReference>
<proteinExistence type="predicted"/>
<dbReference type="InterPro" id="IPR008912">
    <property type="entry name" value="Uncharacterised_CoxE"/>
</dbReference>
<evidence type="ECO:0000256" key="1">
    <source>
        <dbReference type="SAM" id="MobiDB-lite"/>
    </source>
</evidence>
<accession>I1D075</accession>
<reference evidence="2 3" key="1">
    <citation type="submission" date="2011-09" db="EMBL/GenBank/DDBJ databases">
        <authorList>
            <consortium name="US DOE Joint Genome Institute (JGI-PGF)"/>
            <person name="Lucas S."/>
            <person name="Han J."/>
            <person name="Lapidus A."/>
            <person name="Cheng J.-F."/>
            <person name="Goodwin L."/>
            <person name="Pitluck S."/>
            <person name="Peters L."/>
            <person name="Land M.L."/>
            <person name="Hauser L."/>
            <person name="Brambilla E."/>
            <person name="Klenk H.-P."/>
            <person name="Woyke T.J."/>
        </authorList>
    </citation>
    <scope>NUCLEOTIDE SEQUENCE [LARGE SCALE GENOMIC DNA]</scope>
    <source>
        <strain evidence="2 3">K62</strain>
    </source>
</reference>
<dbReference type="InterPro" id="IPR011195">
    <property type="entry name" value="UCP010256"/>
</dbReference>
<feature type="compositionally biased region" description="Basic and acidic residues" evidence="1">
    <location>
        <begin position="1"/>
        <end position="23"/>
    </location>
</feature>
<dbReference type="PANTHER" id="PTHR39338">
    <property type="entry name" value="BLL5662 PROTEIN-RELATED"/>
    <property type="match status" value="1"/>
</dbReference>
<sequence length="388" mass="43340">MDPRPPERENEDMDTRAPLDSARDPLPGLVGFAAALREAGVRCDAHRVRAYLDAVERVDVADPRQLYWAGRVALCSEPDDLPRYDEAFAAWFRDEPPVRRRNTVPVPMRPRIAALVTQPSGTGEGEGTDERLSVAAGDAEVLRHRDLSELTKAERRHLRELLDTLRPELARRPSLRYRTARRGRLDASRTLRAMLADGGEPGRLVRAARRTRPRRTVLLVDVSGSMKPYADALLRFAHVVARAEPSAVEVFTLGTRLTRVTRQLRQRDPERAMLDAAGAVADFAGGTRLGETLRVFLDRWGQRGMARRATVVVFSDGWERGDARLLGEQAARLRRLAHRVFWVNPHAGHAGYEPVQSGIAAVLPHVDRLLAGHSLATLERLLREIAHA</sequence>
<dbReference type="EMBL" id="CM001484">
    <property type="protein sequence ID" value="EIE98349.1"/>
    <property type="molecule type" value="Genomic_DNA"/>
</dbReference>
<dbReference type="STRING" id="928724.SacglDRAFT_01426"/>
<dbReference type="CDD" id="cd00198">
    <property type="entry name" value="vWFA"/>
    <property type="match status" value="1"/>
</dbReference>
<gene>
    <name evidence="2" type="ORF">SacglDRAFT_01426</name>
</gene>
<evidence type="ECO:0000313" key="3">
    <source>
        <dbReference type="Proteomes" id="UP000005087"/>
    </source>
</evidence>
<dbReference type="HOGENOM" id="CLU_042261_0_1_11"/>
<dbReference type="eggNOG" id="COG3552">
    <property type="taxonomic scope" value="Bacteria"/>
</dbReference>
<dbReference type="PANTHER" id="PTHR39338:SF6">
    <property type="entry name" value="BLL5662 PROTEIN"/>
    <property type="match status" value="1"/>
</dbReference>
<dbReference type="InterPro" id="IPR036465">
    <property type="entry name" value="vWFA_dom_sf"/>
</dbReference>
<dbReference type="AlphaFoldDB" id="I1D075"/>
<feature type="region of interest" description="Disordered" evidence="1">
    <location>
        <begin position="1"/>
        <end position="24"/>
    </location>
</feature>
<protein>
    <submittedName>
        <fullName evidence="2">Protein containing von Willebrand factor type A (VWA) domain</fullName>
    </submittedName>
</protein>
<dbReference type="Proteomes" id="UP000005087">
    <property type="component" value="Chromosome"/>
</dbReference>
<organism evidence="2 3">
    <name type="scientific">Saccharomonospora glauca K62</name>
    <dbReference type="NCBI Taxonomy" id="928724"/>
    <lineage>
        <taxon>Bacteria</taxon>
        <taxon>Bacillati</taxon>
        <taxon>Actinomycetota</taxon>
        <taxon>Actinomycetes</taxon>
        <taxon>Pseudonocardiales</taxon>
        <taxon>Pseudonocardiaceae</taxon>
        <taxon>Saccharomonospora</taxon>
    </lineage>
</organism>
<dbReference type="PIRSF" id="PIRSF010256">
    <property type="entry name" value="CoxE_vWa"/>
    <property type="match status" value="1"/>
</dbReference>
<dbReference type="Gene3D" id="3.40.50.410">
    <property type="entry name" value="von Willebrand factor, type A domain"/>
    <property type="match status" value="1"/>
</dbReference>